<organism evidence="8">
    <name type="scientific">Vannella robusta</name>
    <dbReference type="NCBI Taxonomy" id="1487602"/>
    <lineage>
        <taxon>Eukaryota</taxon>
        <taxon>Amoebozoa</taxon>
        <taxon>Discosea</taxon>
        <taxon>Flabellinia</taxon>
        <taxon>Vannellidae</taxon>
        <taxon>Vannella</taxon>
    </lineage>
</organism>
<evidence type="ECO:0000256" key="5">
    <source>
        <dbReference type="SAM" id="MobiDB-lite"/>
    </source>
</evidence>
<feature type="compositionally biased region" description="Acidic residues" evidence="5">
    <location>
        <begin position="414"/>
        <end position="431"/>
    </location>
</feature>
<dbReference type="Gene3D" id="2.30.29.30">
    <property type="entry name" value="Pleckstrin-homology domain (PH domain)/Phosphotyrosine-binding domain (PTB)"/>
    <property type="match status" value="1"/>
</dbReference>
<feature type="domain" description="CRIB" evidence="6">
    <location>
        <begin position="239"/>
        <end position="252"/>
    </location>
</feature>
<proteinExistence type="predicted"/>
<reference evidence="8" key="1">
    <citation type="submission" date="2021-01" db="EMBL/GenBank/DDBJ databases">
        <authorList>
            <person name="Corre E."/>
            <person name="Pelletier E."/>
            <person name="Niang G."/>
            <person name="Scheremetjew M."/>
            <person name="Finn R."/>
            <person name="Kale V."/>
            <person name="Holt S."/>
            <person name="Cochrane G."/>
            <person name="Meng A."/>
            <person name="Brown T."/>
            <person name="Cohen L."/>
        </authorList>
    </citation>
    <scope>NUCLEOTIDE SEQUENCE</scope>
    <source>
        <strain evidence="8">DIVA3 518/3/11/1/6</strain>
    </source>
</reference>
<dbReference type="AlphaFoldDB" id="A0A7S4MKI2"/>
<comment type="subcellular location">
    <subcellularLocation>
        <location evidence="1">Cytoplasm</location>
        <location evidence="1">Cytoskeleton</location>
    </subcellularLocation>
</comment>
<dbReference type="SUPFAM" id="SSF50729">
    <property type="entry name" value="PH domain-like"/>
    <property type="match status" value="1"/>
</dbReference>
<dbReference type="GO" id="GO:0005856">
    <property type="term" value="C:cytoskeleton"/>
    <property type="evidence" value="ECO:0007669"/>
    <property type="project" value="UniProtKB-SubCell"/>
</dbReference>
<evidence type="ECO:0000313" key="8">
    <source>
        <dbReference type="EMBL" id="CAE2228229.1"/>
    </source>
</evidence>
<feature type="compositionally biased region" description="Pro residues" evidence="5">
    <location>
        <begin position="307"/>
        <end position="349"/>
    </location>
</feature>
<evidence type="ECO:0000256" key="1">
    <source>
        <dbReference type="ARBA" id="ARBA00004245"/>
    </source>
</evidence>
<dbReference type="InterPro" id="IPR011026">
    <property type="entry name" value="WAS_C"/>
</dbReference>
<dbReference type="SMART" id="SM00285">
    <property type="entry name" value="PBD"/>
    <property type="match status" value="1"/>
</dbReference>
<keyword evidence="2" id="KW-0963">Cytoplasm</keyword>
<protein>
    <recommendedName>
        <fullName evidence="9">WH1 domain-containing protein</fullName>
    </recommendedName>
</protein>
<dbReference type="InterPro" id="IPR011993">
    <property type="entry name" value="PH-like_dom_sf"/>
</dbReference>
<evidence type="ECO:0000259" key="6">
    <source>
        <dbReference type="PROSITE" id="PS50108"/>
    </source>
</evidence>
<keyword evidence="3" id="KW-0597">Phosphoprotein</keyword>
<dbReference type="EMBL" id="HBKP01016965">
    <property type="protein sequence ID" value="CAE2228229.1"/>
    <property type="molecule type" value="Transcribed_RNA"/>
</dbReference>
<feature type="compositionally biased region" description="Basic residues" evidence="5">
    <location>
        <begin position="215"/>
        <end position="231"/>
    </location>
</feature>
<dbReference type="InterPro" id="IPR000095">
    <property type="entry name" value="CRIB_dom"/>
</dbReference>
<feature type="region of interest" description="Disordered" evidence="5">
    <location>
        <begin position="299"/>
        <end position="431"/>
    </location>
</feature>
<feature type="domain" description="WH1" evidence="7">
    <location>
        <begin position="15"/>
        <end position="121"/>
    </location>
</feature>
<keyword evidence="4" id="KW-0206">Cytoskeleton</keyword>
<evidence type="ECO:0000256" key="4">
    <source>
        <dbReference type="ARBA" id="ARBA00023212"/>
    </source>
</evidence>
<dbReference type="InterPro" id="IPR000697">
    <property type="entry name" value="WH1/EVH1_dom"/>
</dbReference>
<dbReference type="Gene3D" id="3.90.810.10">
    <property type="entry name" value="CRIB domain"/>
    <property type="match status" value="1"/>
</dbReference>
<dbReference type="CDD" id="cd00132">
    <property type="entry name" value="CRIB"/>
    <property type="match status" value="1"/>
</dbReference>
<dbReference type="Pfam" id="PF00786">
    <property type="entry name" value="PBD"/>
    <property type="match status" value="1"/>
</dbReference>
<dbReference type="PROSITE" id="PS50108">
    <property type="entry name" value="CRIB"/>
    <property type="match status" value="1"/>
</dbReference>
<accession>A0A7S4MKI2</accession>
<name>A0A7S4MKI2_9EUKA</name>
<dbReference type="Pfam" id="PF00568">
    <property type="entry name" value="WH1"/>
    <property type="match status" value="1"/>
</dbReference>
<feature type="compositionally biased region" description="Low complexity" evidence="5">
    <location>
        <begin position="137"/>
        <end position="148"/>
    </location>
</feature>
<dbReference type="GO" id="GO:0007015">
    <property type="term" value="P:actin filament organization"/>
    <property type="evidence" value="ECO:0007669"/>
    <property type="project" value="InterPro"/>
</dbReference>
<sequence length="431" mass="44964">MPALSGAQENQVAGLHPRAQEIYCSGACRLYTATGSSWEYTGICGVASLLIESDIYFVRVASLNDKQVYFEQELYVNFSFKQPLMFFITFEGKDSVIGMSFAADDEADKFSENLAICVEDLGGTAERYSGGGGGGYAPPVATPPAQAYNPPPATPPAQAYNPPPAAPTQSYNAPPEVPPQPSAPTHDAPTNQAPMRTTPITNPDNSPVNTGSRTKPQKKKKKMRFFGRKKAEKPAAMVIGGPTGFKHESHIGWDLDNGFDIRNIPPEWKKLFQAAGVKKSDLQDAETRKLIVSTINSAAPELGGGAAPPPAGGLPPPAAPPPPCAPPPPAAPPPPTAPKAPAPPPPGGPPAISSAPPSGGGLLGALQAGRGQLASAAARPDATPDISNISSTQGKSLADTLAGVLDSRRKGIDAADDDYDDEDEWSDDWSD</sequence>
<evidence type="ECO:0000256" key="3">
    <source>
        <dbReference type="ARBA" id="ARBA00022553"/>
    </source>
</evidence>
<feature type="compositionally biased region" description="Low complexity" evidence="5">
    <location>
        <begin position="364"/>
        <end position="378"/>
    </location>
</feature>
<gene>
    <name evidence="8" type="ORF">VSP0166_LOCUS12017</name>
</gene>
<feature type="compositionally biased region" description="Polar residues" evidence="5">
    <location>
        <begin position="188"/>
        <end position="214"/>
    </location>
</feature>
<dbReference type="PROSITE" id="PS50229">
    <property type="entry name" value="WH1"/>
    <property type="match status" value="1"/>
</dbReference>
<dbReference type="InterPro" id="IPR036936">
    <property type="entry name" value="CRIB_dom_sf"/>
</dbReference>
<evidence type="ECO:0000256" key="2">
    <source>
        <dbReference type="ARBA" id="ARBA00022490"/>
    </source>
</evidence>
<feature type="compositionally biased region" description="Pro residues" evidence="5">
    <location>
        <begin position="149"/>
        <end position="166"/>
    </location>
</feature>
<feature type="compositionally biased region" description="Polar residues" evidence="5">
    <location>
        <begin position="385"/>
        <end position="395"/>
    </location>
</feature>
<evidence type="ECO:0000259" key="7">
    <source>
        <dbReference type="PROSITE" id="PS50229"/>
    </source>
</evidence>
<dbReference type="SMART" id="SM00461">
    <property type="entry name" value="WH1"/>
    <property type="match status" value="1"/>
</dbReference>
<evidence type="ECO:0008006" key="9">
    <source>
        <dbReference type="Google" id="ProtNLM"/>
    </source>
</evidence>
<feature type="region of interest" description="Disordered" evidence="5">
    <location>
        <begin position="129"/>
        <end position="233"/>
    </location>
</feature>
<dbReference type="SUPFAM" id="SSF47912">
    <property type="entry name" value="Wiscott-Aldrich syndrome protein, WASP, C-terminal domain"/>
    <property type="match status" value="1"/>
</dbReference>